<accession>A0A918CJD7</accession>
<keyword evidence="1" id="KW-0472">Membrane</keyword>
<dbReference type="EMBL" id="BMRJ01000002">
    <property type="protein sequence ID" value="GGR26447.1"/>
    <property type="molecule type" value="Genomic_DNA"/>
</dbReference>
<feature type="transmembrane region" description="Helical" evidence="1">
    <location>
        <begin position="38"/>
        <end position="63"/>
    </location>
</feature>
<evidence type="ECO:0000256" key="1">
    <source>
        <dbReference type="SAM" id="Phobius"/>
    </source>
</evidence>
<proteinExistence type="predicted"/>
<comment type="caution">
    <text evidence="2">The sequence shown here is derived from an EMBL/GenBank/DDBJ whole genome shotgun (WGS) entry which is preliminary data.</text>
</comment>
<feature type="transmembrane region" description="Helical" evidence="1">
    <location>
        <begin position="12"/>
        <end position="32"/>
    </location>
</feature>
<keyword evidence="1" id="KW-0812">Transmembrane</keyword>
<organism evidence="2 3">
    <name type="scientific">Agromyces mediolanus</name>
    <name type="common">Corynebacterium mediolanum</name>
    <dbReference type="NCBI Taxonomy" id="41986"/>
    <lineage>
        <taxon>Bacteria</taxon>
        <taxon>Bacillati</taxon>
        <taxon>Actinomycetota</taxon>
        <taxon>Actinomycetes</taxon>
        <taxon>Micrococcales</taxon>
        <taxon>Microbacteriaceae</taxon>
        <taxon>Agromyces</taxon>
    </lineage>
</organism>
<protein>
    <submittedName>
        <fullName evidence="2">Uncharacterized protein</fullName>
    </submittedName>
</protein>
<keyword evidence="1" id="KW-1133">Transmembrane helix</keyword>
<dbReference type="Proteomes" id="UP000610303">
    <property type="component" value="Unassembled WGS sequence"/>
</dbReference>
<feature type="transmembrane region" description="Helical" evidence="1">
    <location>
        <begin position="191"/>
        <end position="212"/>
    </location>
</feature>
<evidence type="ECO:0000313" key="3">
    <source>
        <dbReference type="Proteomes" id="UP000610303"/>
    </source>
</evidence>
<reference evidence="2" key="1">
    <citation type="journal article" date="2014" name="Int. J. Syst. Evol. Microbiol.">
        <title>Complete genome sequence of Corynebacterium casei LMG S-19264T (=DSM 44701T), isolated from a smear-ripened cheese.</title>
        <authorList>
            <consortium name="US DOE Joint Genome Institute (JGI-PGF)"/>
            <person name="Walter F."/>
            <person name="Albersmeier A."/>
            <person name="Kalinowski J."/>
            <person name="Ruckert C."/>
        </authorList>
    </citation>
    <scope>NUCLEOTIDE SEQUENCE</scope>
    <source>
        <strain evidence="2">JCM 3346</strain>
    </source>
</reference>
<sequence length="213" mass="22051">MPDAQARLMRVVLPLQLIPAGVMLGGVASLFAPGELTLAPVVVIAAGWVAWMIGTLVALTVMAREEAGLQHRLSAASALLAADPGAVSSWPRVPAILSRVPRAGKRAPFRTAMYVADLGARGTLPVAVRLAPQPVPAQDSGARLLLHPHDPAIALLDPAATAGDHAAAAHDPALTGLSKPQRGVAFEFRRLLPWIGAGAAALVLTFLLLLLAR</sequence>
<reference evidence="2" key="2">
    <citation type="submission" date="2020-09" db="EMBL/GenBank/DDBJ databases">
        <authorList>
            <person name="Sun Q."/>
            <person name="Ohkuma M."/>
        </authorList>
    </citation>
    <scope>NUCLEOTIDE SEQUENCE</scope>
    <source>
        <strain evidence="2">JCM 3346</strain>
    </source>
</reference>
<gene>
    <name evidence="2" type="ORF">GCM10010196_19930</name>
</gene>
<evidence type="ECO:0000313" key="2">
    <source>
        <dbReference type="EMBL" id="GGR26447.1"/>
    </source>
</evidence>
<dbReference type="AlphaFoldDB" id="A0A918CJD7"/>
<name>A0A918CJD7_AGRME</name>
<keyword evidence="3" id="KW-1185">Reference proteome</keyword>